<keyword evidence="2" id="KW-1133">Transmembrane helix</keyword>
<proteinExistence type="predicted"/>
<dbReference type="AlphaFoldDB" id="A0A3M8CWN2"/>
<keyword evidence="5" id="KW-1185">Reference proteome</keyword>
<keyword evidence="2" id="KW-0812">Transmembrane</keyword>
<evidence type="ECO:0000256" key="2">
    <source>
        <dbReference type="SAM" id="Phobius"/>
    </source>
</evidence>
<feature type="transmembrane region" description="Helical" evidence="2">
    <location>
        <begin position="34"/>
        <end position="52"/>
    </location>
</feature>
<organism evidence="4 5">
    <name type="scientific">Brevibacillus nitrificans</name>
    <dbReference type="NCBI Taxonomy" id="651560"/>
    <lineage>
        <taxon>Bacteria</taxon>
        <taxon>Bacillati</taxon>
        <taxon>Bacillota</taxon>
        <taxon>Bacilli</taxon>
        <taxon>Bacillales</taxon>
        <taxon>Paenibacillaceae</taxon>
        <taxon>Brevibacillus</taxon>
    </lineage>
</organism>
<keyword evidence="2" id="KW-0472">Membrane</keyword>
<evidence type="ECO:0000313" key="4">
    <source>
        <dbReference type="EMBL" id="RNB79869.1"/>
    </source>
</evidence>
<dbReference type="InterPro" id="IPR003646">
    <property type="entry name" value="SH3-like_bac-type"/>
</dbReference>
<feature type="domain" description="SH3b" evidence="3">
    <location>
        <begin position="562"/>
        <end position="607"/>
    </location>
</feature>
<protein>
    <submittedName>
        <fullName evidence="4">SH3 domain-containing protein</fullName>
    </submittedName>
</protein>
<accession>A0A3M8CWN2</accession>
<dbReference type="EMBL" id="RHHU01000018">
    <property type="protein sequence ID" value="RNB79869.1"/>
    <property type="molecule type" value="Genomic_DNA"/>
</dbReference>
<gene>
    <name evidence="4" type="ORF">EDM59_26025</name>
</gene>
<evidence type="ECO:0000259" key="3">
    <source>
        <dbReference type="Pfam" id="PF08239"/>
    </source>
</evidence>
<dbReference type="Pfam" id="PF08239">
    <property type="entry name" value="SH3_3"/>
    <property type="match status" value="1"/>
</dbReference>
<sequence length="614" mass="68720">MHSTLLTPTLPVSRKGARSHMISSYQKSLWSRNLMLVLVVAAVIGVALKIGWSLQKIKLYDQAFAYYEAKDLVKAEETFAKANDHAGIEYGDEAWTTQMSGLTDIREELESLSRQAQTAIKDNREEEVLQAYRSYQSFKREVEGRQEAQTATFFQTISTRLGLEKGWSAYYQQAIQHAKAQMQSLQVSDQQALIHTLVLVPDEFFGGTEKKAQELEALFRRYETAKLQERADSLSFLDVITQTAKSIELYRQEGISSDWLQKQLERYAKGEIGRVIRQNDLPGFVAMAKAYRQIQNVLPDKSEVLATIETHLQSLIEQAEKYAKQHKFTKATDLYQELSGLLDTSSLLAGVDELWTQFDPSRLLQQKYPDQAFDPVLTGSDHWGAKTYAIGVDQKEHRIYFAAKLSENEAPVSFDLALDIDTDFTLTLSKLEDDRESPVLLVQSVGKERAYVYTGLVPQLSKNSFDTRFVIEADDLTVEDAAQVIVKNAVGAGENELASFELGRKGLEYVEKLEDLQPESEEAADPALPSASEEEGDSQNGRGNSIIEVPGNSTIEEPDNTSVDVHAGPGKEYAVIGQVSLDGSIQVITDLDGWYQIQFDGKEGWIQTPKPDPS</sequence>
<dbReference type="Proteomes" id="UP000269573">
    <property type="component" value="Unassembled WGS sequence"/>
</dbReference>
<feature type="compositionally biased region" description="Polar residues" evidence="1">
    <location>
        <begin position="551"/>
        <end position="563"/>
    </location>
</feature>
<evidence type="ECO:0000313" key="5">
    <source>
        <dbReference type="Proteomes" id="UP000269573"/>
    </source>
</evidence>
<reference evidence="4 5" key="1">
    <citation type="submission" date="2018-10" db="EMBL/GenBank/DDBJ databases">
        <title>Phylogenomics of Brevibacillus.</title>
        <authorList>
            <person name="Dunlap C."/>
        </authorList>
    </citation>
    <scope>NUCLEOTIDE SEQUENCE [LARGE SCALE GENOMIC DNA]</scope>
    <source>
        <strain evidence="4 5">JCM 15774</strain>
    </source>
</reference>
<comment type="caution">
    <text evidence="4">The sequence shown here is derived from an EMBL/GenBank/DDBJ whole genome shotgun (WGS) entry which is preliminary data.</text>
</comment>
<feature type="region of interest" description="Disordered" evidence="1">
    <location>
        <begin position="517"/>
        <end position="566"/>
    </location>
</feature>
<evidence type="ECO:0000256" key="1">
    <source>
        <dbReference type="SAM" id="MobiDB-lite"/>
    </source>
</evidence>
<name>A0A3M8CWN2_9BACL</name>
<dbReference type="Gene3D" id="2.30.30.40">
    <property type="entry name" value="SH3 Domains"/>
    <property type="match status" value="1"/>
</dbReference>